<evidence type="ECO:0000313" key="2">
    <source>
        <dbReference type="EMBL" id="GMS98258.1"/>
    </source>
</evidence>
<feature type="transmembrane region" description="Helical" evidence="1">
    <location>
        <begin position="40"/>
        <end position="62"/>
    </location>
</feature>
<evidence type="ECO:0000313" key="3">
    <source>
        <dbReference type="Proteomes" id="UP001432027"/>
    </source>
</evidence>
<organism evidence="2 3">
    <name type="scientific">Pristionchus entomophagus</name>
    <dbReference type="NCBI Taxonomy" id="358040"/>
    <lineage>
        <taxon>Eukaryota</taxon>
        <taxon>Metazoa</taxon>
        <taxon>Ecdysozoa</taxon>
        <taxon>Nematoda</taxon>
        <taxon>Chromadorea</taxon>
        <taxon>Rhabditida</taxon>
        <taxon>Rhabditina</taxon>
        <taxon>Diplogasteromorpha</taxon>
        <taxon>Diplogasteroidea</taxon>
        <taxon>Neodiplogasteridae</taxon>
        <taxon>Pristionchus</taxon>
    </lineage>
</organism>
<feature type="transmembrane region" description="Helical" evidence="1">
    <location>
        <begin position="7"/>
        <end position="28"/>
    </location>
</feature>
<reference evidence="2" key="1">
    <citation type="submission" date="2023-10" db="EMBL/GenBank/DDBJ databases">
        <title>Genome assembly of Pristionchus species.</title>
        <authorList>
            <person name="Yoshida K."/>
            <person name="Sommer R.J."/>
        </authorList>
    </citation>
    <scope>NUCLEOTIDE SEQUENCE</scope>
    <source>
        <strain evidence="2">RS0144</strain>
    </source>
</reference>
<accession>A0AAV5TVK5</accession>
<keyword evidence="1" id="KW-0472">Membrane</keyword>
<dbReference type="EMBL" id="BTSX01000005">
    <property type="protein sequence ID" value="GMS98258.1"/>
    <property type="molecule type" value="Genomic_DNA"/>
</dbReference>
<evidence type="ECO:0000256" key="1">
    <source>
        <dbReference type="SAM" id="Phobius"/>
    </source>
</evidence>
<sequence length="76" mass="8630">MLKYCTIVASCLLLFLAISLIIIELLPGSTQPLPNQDTKRATYCAMLLNIAWICIIIIIIYLRPRRDEIIIALVIE</sequence>
<comment type="caution">
    <text evidence="2">The sequence shown here is derived from an EMBL/GenBank/DDBJ whole genome shotgun (WGS) entry which is preliminary data.</text>
</comment>
<proteinExistence type="predicted"/>
<keyword evidence="1" id="KW-1133">Transmembrane helix</keyword>
<protein>
    <submittedName>
        <fullName evidence="2">Uncharacterized protein</fullName>
    </submittedName>
</protein>
<gene>
    <name evidence="2" type="ORF">PENTCL1PPCAC_20433</name>
</gene>
<keyword evidence="3" id="KW-1185">Reference proteome</keyword>
<name>A0AAV5TVK5_9BILA</name>
<dbReference type="Proteomes" id="UP001432027">
    <property type="component" value="Unassembled WGS sequence"/>
</dbReference>
<keyword evidence="1" id="KW-0812">Transmembrane</keyword>
<dbReference type="AlphaFoldDB" id="A0AAV5TVK5"/>